<reference evidence="1 2" key="1">
    <citation type="submission" date="2023-01" db="EMBL/GenBank/DDBJ databases">
        <title>Analysis of 21 Apiospora genomes using comparative genomics revels a genus with tremendous synthesis potential of carbohydrate active enzymes and secondary metabolites.</title>
        <authorList>
            <person name="Sorensen T."/>
        </authorList>
    </citation>
    <scope>NUCLEOTIDE SEQUENCE [LARGE SCALE GENOMIC DNA]</scope>
    <source>
        <strain evidence="1 2">CBS 114990</strain>
    </source>
</reference>
<accession>A0ABR1W7Z7</accession>
<evidence type="ECO:0000313" key="1">
    <source>
        <dbReference type="EMBL" id="KAK8079600.1"/>
    </source>
</evidence>
<evidence type="ECO:0000313" key="2">
    <source>
        <dbReference type="Proteomes" id="UP001433268"/>
    </source>
</evidence>
<gene>
    <name evidence="1" type="ORF">PG997_007418</name>
</gene>
<dbReference type="Proteomes" id="UP001433268">
    <property type="component" value="Unassembled WGS sequence"/>
</dbReference>
<keyword evidence="2" id="KW-1185">Reference proteome</keyword>
<organism evidence="1 2">
    <name type="scientific">Apiospora hydei</name>
    <dbReference type="NCBI Taxonomy" id="1337664"/>
    <lineage>
        <taxon>Eukaryota</taxon>
        <taxon>Fungi</taxon>
        <taxon>Dikarya</taxon>
        <taxon>Ascomycota</taxon>
        <taxon>Pezizomycotina</taxon>
        <taxon>Sordariomycetes</taxon>
        <taxon>Xylariomycetidae</taxon>
        <taxon>Amphisphaeriales</taxon>
        <taxon>Apiosporaceae</taxon>
        <taxon>Apiospora</taxon>
    </lineage>
</organism>
<dbReference type="GeneID" id="92044793"/>
<proteinExistence type="predicted"/>
<protein>
    <submittedName>
        <fullName evidence="1">Uncharacterized protein</fullName>
    </submittedName>
</protein>
<dbReference type="RefSeq" id="XP_066667075.1">
    <property type="nucleotide sequence ID" value="XM_066811733.1"/>
</dbReference>
<sequence>MENGNKYGVLANNVAVGAPVYGPWRIAATGRTAPGARRVAGKGVETIVVAPARGSRAAPVAGRAARRRRRRVRLRVAEIWRKAFRVGGAPLAGREGHHWLALVVGCDSDMSAAARERTGTPAGVSDVMLDDIMLEDVVDVGSDGD</sequence>
<comment type="caution">
    <text evidence="1">The sequence shown here is derived from an EMBL/GenBank/DDBJ whole genome shotgun (WGS) entry which is preliminary data.</text>
</comment>
<name>A0ABR1W7Z7_9PEZI</name>
<dbReference type="EMBL" id="JAQQWN010000006">
    <property type="protein sequence ID" value="KAK8079600.1"/>
    <property type="molecule type" value="Genomic_DNA"/>
</dbReference>